<feature type="region of interest" description="Disordered" evidence="1">
    <location>
        <begin position="75"/>
        <end position="99"/>
    </location>
</feature>
<gene>
    <name evidence="2" type="ORF">THAOC_35526</name>
</gene>
<evidence type="ECO:0000313" key="2">
    <source>
        <dbReference type="EMBL" id="EJK45839.1"/>
    </source>
</evidence>
<organism evidence="2 3">
    <name type="scientific">Thalassiosira oceanica</name>
    <name type="common">Marine diatom</name>
    <dbReference type="NCBI Taxonomy" id="159749"/>
    <lineage>
        <taxon>Eukaryota</taxon>
        <taxon>Sar</taxon>
        <taxon>Stramenopiles</taxon>
        <taxon>Ochrophyta</taxon>
        <taxon>Bacillariophyta</taxon>
        <taxon>Coscinodiscophyceae</taxon>
        <taxon>Thalassiosirophycidae</taxon>
        <taxon>Thalassiosirales</taxon>
        <taxon>Thalassiosiraceae</taxon>
        <taxon>Thalassiosira</taxon>
    </lineage>
</organism>
<dbReference type="EMBL" id="AGNL01048207">
    <property type="protein sequence ID" value="EJK45839.1"/>
    <property type="molecule type" value="Genomic_DNA"/>
</dbReference>
<comment type="caution">
    <text evidence="2">The sequence shown here is derived from an EMBL/GenBank/DDBJ whole genome shotgun (WGS) entry which is preliminary data.</text>
</comment>
<evidence type="ECO:0000313" key="3">
    <source>
        <dbReference type="Proteomes" id="UP000266841"/>
    </source>
</evidence>
<protein>
    <submittedName>
        <fullName evidence="2">Uncharacterized protein</fullName>
    </submittedName>
</protein>
<keyword evidence="3" id="KW-1185">Reference proteome</keyword>
<dbReference type="AlphaFoldDB" id="K0R381"/>
<name>K0R381_THAOC</name>
<accession>K0R381</accession>
<proteinExistence type="predicted"/>
<sequence>DLDAKALPYLLAWFIRLEEEIVYRHQDGHQLCRSALYRIIRHSPELCSYPSHERLMRFKAENRLATLEHELRDAKKQNEALKREVEELRSDKRQKTEAK</sequence>
<feature type="non-terminal residue" evidence="2">
    <location>
        <position position="1"/>
    </location>
</feature>
<reference evidence="2 3" key="1">
    <citation type="journal article" date="2012" name="Genome Biol.">
        <title>Genome and low-iron response of an oceanic diatom adapted to chronic iron limitation.</title>
        <authorList>
            <person name="Lommer M."/>
            <person name="Specht M."/>
            <person name="Roy A.S."/>
            <person name="Kraemer L."/>
            <person name="Andreson R."/>
            <person name="Gutowska M.A."/>
            <person name="Wolf J."/>
            <person name="Bergner S.V."/>
            <person name="Schilhabel M.B."/>
            <person name="Klostermeier U.C."/>
            <person name="Beiko R.G."/>
            <person name="Rosenstiel P."/>
            <person name="Hippler M."/>
            <person name="Laroche J."/>
        </authorList>
    </citation>
    <scope>NUCLEOTIDE SEQUENCE [LARGE SCALE GENOMIC DNA]</scope>
    <source>
        <strain evidence="2 3">CCMP1005</strain>
    </source>
</reference>
<dbReference type="Proteomes" id="UP000266841">
    <property type="component" value="Unassembled WGS sequence"/>
</dbReference>
<evidence type="ECO:0000256" key="1">
    <source>
        <dbReference type="SAM" id="MobiDB-lite"/>
    </source>
</evidence>